<gene>
    <name evidence="2" type="primary">LOC114828235</name>
</gene>
<sequence length="452" mass="50096">MPNPPAVPTVLLNSEDIRVETFRKFGIEHSSEQNLPKEALQVIECLARACLPIIGEHFRDAIRLHEAKQKLTEDQGKESRRGDPEETVSEVLETLHRKHKRLTAQKEVDRSVAVACQSSADLLNRGGQLLQKAAPLLTVPSVLSGHLQSLKRIKVPKLARAEGSLPSLTKMIEVTQSFDEVAKYSLLCFLQKRVVDYSDGERAISVLSNAVAELNNDIQRLRSTPRDTKLGSNIMNILAHVCGLKKLSSEVLRICLERENVSEQLGEDIARNCVRIITSKTAKLGEVRICGTVDTDQMLTTETLQENLVESIQRLSAEISSTEVIEDSIRASFEEICNSRELQATSSLLPIQRSLYPTVQPIPVVCPILKNPSTVLDDTLLDLDLEPRMEKLVIDSQENSSALEYLSSLEFGVDGSKIHAAPLIPVGNVDEVVHELTTFETLRSLSEFVSAQ</sequence>
<proteinExistence type="predicted"/>
<dbReference type="GeneID" id="114828235"/>
<evidence type="ECO:0000313" key="1">
    <source>
        <dbReference type="Proteomes" id="UP000694867"/>
    </source>
</evidence>
<dbReference type="Proteomes" id="UP000694867">
    <property type="component" value="Unplaced"/>
</dbReference>
<evidence type="ECO:0000313" key="2">
    <source>
        <dbReference type="RefSeq" id="XP_028967343.1"/>
    </source>
</evidence>
<dbReference type="AlphaFoldDB" id="A0AAJ7SEM3"/>
<dbReference type="RefSeq" id="XP_028967343.1">
    <property type="nucleotide sequence ID" value="XM_029111510.1"/>
</dbReference>
<organism evidence="1 2">
    <name type="scientific">Galendromus occidentalis</name>
    <name type="common">western predatory mite</name>
    <dbReference type="NCBI Taxonomy" id="34638"/>
    <lineage>
        <taxon>Eukaryota</taxon>
        <taxon>Metazoa</taxon>
        <taxon>Ecdysozoa</taxon>
        <taxon>Arthropoda</taxon>
        <taxon>Chelicerata</taxon>
        <taxon>Arachnida</taxon>
        <taxon>Acari</taxon>
        <taxon>Parasitiformes</taxon>
        <taxon>Mesostigmata</taxon>
        <taxon>Gamasina</taxon>
        <taxon>Phytoseioidea</taxon>
        <taxon>Phytoseiidae</taxon>
        <taxon>Typhlodrominae</taxon>
        <taxon>Galendromus</taxon>
    </lineage>
</organism>
<protein>
    <submittedName>
        <fullName evidence="2">Uncharacterized protein LOC114828235</fullName>
    </submittedName>
</protein>
<name>A0AAJ7SEM3_9ACAR</name>
<reference evidence="2" key="1">
    <citation type="submission" date="2025-08" db="UniProtKB">
        <authorList>
            <consortium name="RefSeq"/>
        </authorList>
    </citation>
    <scope>IDENTIFICATION</scope>
</reference>
<keyword evidence="1" id="KW-1185">Reference proteome</keyword>
<accession>A0AAJ7SEM3</accession>
<dbReference type="KEGG" id="goe:114828235"/>